<dbReference type="GO" id="GO:0031087">
    <property type="term" value="P:deadenylation-independent decapping of nuclear-transcribed mRNA"/>
    <property type="evidence" value="ECO:0007669"/>
    <property type="project" value="InterPro"/>
</dbReference>
<dbReference type="InterPro" id="IPR036322">
    <property type="entry name" value="WD40_repeat_dom_sf"/>
</dbReference>
<dbReference type="SUPFAM" id="SSF50978">
    <property type="entry name" value="WD40 repeat-like"/>
    <property type="match status" value="1"/>
</dbReference>
<evidence type="ECO:0000256" key="4">
    <source>
        <dbReference type="ARBA" id="ARBA00022737"/>
    </source>
</evidence>
<evidence type="ECO:0000313" key="6">
    <source>
        <dbReference type="EMBL" id="GAB67478.1"/>
    </source>
</evidence>
<proteinExistence type="predicted"/>
<dbReference type="GO" id="GO:0000932">
    <property type="term" value="C:P-body"/>
    <property type="evidence" value="ECO:0007669"/>
    <property type="project" value="TreeGrafter"/>
</dbReference>
<dbReference type="PhylomeDB" id="K6UL71"/>
<keyword evidence="2" id="KW-0963">Cytoplasm</keyword>
<feature type="region of interest" description="Disordered" evidence="5">
    <location>
        <begin position="1052"/>
        <end position="1072"/>
    </location>
</feature>
<dbReference type="InterPro" id="IPR045152">
    <property type="entry name" value="EDC4-like"/>
</dbReference>
<feature type="region of interest" description="Disordered" evidence="5">
    <location>
        <begin position="876"/>
        <end position="903"/>
    </location>
</feature>
<feature type="region of interest" description="Disordered" evidence="5">
    <location>
        <begin position="334"/>
        <end position="365"/>
    </location>
</feature>
<dbReference type="GeneID" id="14693847"/>
<name>K6UL71_PLACD</name>
<accession>K6UL71</accession>
<dbReference type="Proteomes" id="UP000006319">
    <property type="component" value="Chromosome 11"/>
</dbReference>
<feature type="region of interest" description="Disordered" evidence="5">
    <location>
        <begin position="785"/>
        <end position="848"/>
    </location>
</feature>
<gene>
    <name evidence="6" type="ORF">PCYB_114980</name>
</gene>
<dbReference type="KEGG" id="pcy:PCYB_114980"/>
<keyword evidence="3" id="KW-0853">WD repeat</keyword>
<keyword evidence="4" id="KW-0677">Repeat</keyword>
<feature type="compositionally biased region" description="Basic and acidic residues" evidence="5">
    <location>
        <begin position="836"/>
        <end position="848"/>
    </location>
</feature>
<evidence type="ECO:0000256" key="5">
    <source>
        <dbReference type="SAM" id="MobiDB-lite"/>
    </source>
</evidence>
<dbReference type="VEuPathDB" id="PlasmoDB:PCYB_114980"/>
<evidence type="ECO:0000256" key="1">
    <source>
        <dbReference type="ARBA" id="ARBA00004496"/>
    </source>
</evidence>
<comment type="subcellular location">
    <subcellularLocation>
        <location evidence="1">Cytoplasm</location>
    </subcellularLocation>
</comment>
<dbReference type="eggNOG" id="ENOG502T0TQ">
    <property type="taxonomic scope" value="Eukaryota"/>
</dbReference>
<evidence type="ECO:0000313" key="7">
    <source>
        <dbReference type="Proteomes" id="UP000006319"/>
    </source>
</evidence>
<feature type="compositionally biased region" description="Basic and acidic residues" evidence="5">
    <location>
        <begin position="876"/>
        <end position="887"/>
    </location>
</feature>
<dbReference type="PANTHER" id="PTHR15598">
    <property type="entry name" value="ENHANCER OF MRNA-DECAPPING PROTEIN 4"/>
    <property type="match status" value="1"/>
</dbReference>
<dbReference type="EMBL" id="DF157103">
    <property type="protein sequence ID" value="GAB67478.1"/>
    <property type="molecule type" value="Genomic_DNA"/>
</dbReference>
<evidence type="ECO:0000256" key="2">
    <source>
        <dbReference type="ARBA" id="ARBA00022490"/>
    </source>
</evidence>
<feature type="compositionally biased region" description="Basic and acidic residues" evidence="5">
    <location>
        <begin position="793"/>
        <end position="810"/>
    </location>
</feature>
<dbReference type="OrthoDB" id="340226at2759"/>
<organism evidence="6 7">
    <name type="scientific">Plasmodium cynomolgi (strain B)</name>
    <dbReference type="NCBI Taxonomy" id="1120755"/>
    <lineage>
        <taxon>Eukaryota</taxon>
        <taxon>Sar</taxon>
        <taxon>Alveolata</taxon>
        <taxon>Apicomplexa</taxon>
        <taxon>Aconoidasida</taxon>
        <taxon>Haemosporida</taxon>
        <taxon>Plasmodiidae</taxon>
        <taxon>Plasmodium</taxon>
        <taxon>Plasmodium (Plasmodium)</taxon>
    </lineage>
</organism>
<dbReference type="PANTHER" id="PTHR15598:SF5">
    <property type="entry name" value="ENHANCER OF MRNA-DECAPPING PROTEIN 4"/>
    <property type="match status" value="1"/>
</dbReference>
<protein>
    <submittedName>
        <fullName evidence="6">Uncharacterized protein</fullName>
    </submittedName>
</protein>
<keyword evidence="7" id="KW-1185">Reference proteome</keyword>
<sequence>MKTQEINGQIIAQGNYTRRAFQTNNIKIKTSSIVSTIERIQTKNSNILTLNENLISKIRSDGLEIIKKEGEILDVNSKNVCYALKNGKFRLINQNGVNTTRIKLPYDNEVLYVTFNKENGKFLLLLDNKGHLYVYSINEYKVELIFCLNFPPYQKKSSSWTSFTSSNNDGIVNTLKSGLPLKASWLPKSDNFFLTGHNNCLYIWNISLLINVMTAKKWKDEVDVTDQLVAGCAVTLLFEPIMCRYRYVCSKEEDIQSGCEVDNTSHDAATEEKTLLNSYCMSLNGKYLLALVNNHYAIIWELQRSNQEIKFTLVGFSSLKKELKQVKAMLQTGGSQNGDAEAMGQAEGQAAGLQPSEANRGSDQHSRRCIDVEISSVHILNSFFQANESGEGTNQSTYYLLVFHSSCCISVFPFNNKCDPSGGDTTERIDILRQSSVQNIFVERDNVSIENIELFVDPSEFFVFFNISYRAGDSHAPDTSRSLIFILEIFNKKRLDFKIHPKFVHLPNNSILPLCSIRLIKTNECLKFSKVLNVSVSSSSLNIINLFMFSIIFNSSKKSGDANRRSDEACVSIRKRLEDLMGKGDADEAVQPPHAAEEGAYAPENQLMGHPEVENLNALTSERNKAEQLEMAWKVCEGGRDVAFVRGFPDGGLESAGSNFYVEDIPTQNEKPVEEMQRNEKLEKLEEQQKGEEVENTKRLALTMSHRSSRNEVHSDALFSSMEGGKGVALQGETNQVGIDIPLSLHVEAKTEINEQEEKKTVEHNSNIDIIMSTHEDALRRFMECEDGGDPSEMDHPEKSDEESIPKVDTQDSANDGEVAVEEQVPLEGDIEQNESYDKQGNEGGMKKEKNLNSFLHKLGFFKSSPSTYGETAAEEAARKVPSEKKTPTIVSSTNQGGLPKELIDETEKEKQLEELSHKGKNKSDECSEVCETRGREHLVLDPTEGGTLMVGNETKRMVKKEESDIIGLNKCSNKEREGVTVKADLSNSTPWDLTGEGQTGKTSDDTLKQLCREICRKVSDQMADMIYKEIRTSGVESLTKGAAARGQFKKEGHLEGSINRGGEEEGGEKKSYEEMAAMVSNCERRVNEMMEEMSILRNGNKNMNGKILSIGTTVEKIYDAVKGGGPHPGGSQSGGPHSGGVNGHGVYPRGQKTSGYEGKVEKLISEMSAFKKGMYNVTSKLSETLSCMSEDLKSSFAKSLKGNNEQLKRWALHDVRHGRRDEEGEAYQMGTTAENGVDYDVDHDRATGQAGKKHTLSFNKDMADFFNSAHQNAVKKIMPAVISSEIQIQFAKSVIPGMKEAYNTGFQSMKESLNSLLTENKQWLSISKILCESLIKTSNLTMEEADFRMKWVQECLQQLDVNHSDLVKTNSYIFVKNMVNNISAFSYLVGKEIGKLNDSLVNLANLDLNRRIFLNEDSHFRDKKVSGMSGVEETESLASRNLYLGSPQKYYLHNKNMLVALQERLMLIRKLLKRYY</sequence>
<feature type="compositionally biased region" description="Gly residues" evidence="5">
    <location>
        <begin position="1123"/>
        <end position="1144"/>
    </location>
</feature>
<reference evidence="6 7" key="1">
    <citation type="journal article" date="2012" name="Nat. Genet.">
        <title>Plasmodium cynomolgi genome sequences provide insight into Plasmodium vivax and the monkey malaria clade.</title>
        <authorList>
            <person name="Tachibana S."/>
            <person name="Sullivan S.A."/>
            <person name="Kawai S."/>
            <person name="Nakamura S."/>
            <person name="Kim H.R."/>
            <person name="Goto N."/>
            <person name="Arisue N."/>
            <person name="Palacpac N.M.Q."/>
            <person name="Honma H."/>
            <person name="Yagi M."/>
            <person name="Tougan T."/>
            <person name="Katakai Y."/>
            <person name="Kaneko O."/>
            <person name="Mita T."/>
            <person name="Kita K."/>
            <person name="Yasutomi Y."/>
            <person name="Sutton P.L."/>
            <person name="Shakhbatyan R."/>
            <person name="Horii T."/>
            <person name="Yasunaga T."/>
            <person name="Barnwell J.W."/>
            <person name="Escalante A.A."/>
            <person name="Carlton J.M."/>
            <person name="Tanabe K."/>
        </authorList>
    </citation>
    <scope>NUCLEOTIDE SEQUENCE [LARGE SCALE GENOMIC DNA]</scope>
    <source>
        <strain evidence="6 7">B</strain>
    </source>
</reference>
<feature type="compositionally biased region" description="Low complexity" evidence="5">
    <location>
        <begin position="338"/>
        <end position="352"/>
    </location>
</feature>
<evidence type="ECO:0000256" key="3">
    <source>
        <dbReference type="ARBA" id="ARBA00022574"/>
    </source>
</evidence>
<dbReference type="RefSeq" id="XP_004223425.1">
    <property type="nucleotide sequence ID" value="XM_004223377.1"/>
</dbReference>
<feature type="compositionally biased region" description="Basic and acidic residues" evidence="5">
    <location>
        <begin position="1062"/>
        <end position="1072"/>
    </location>
</feature>
<feature type="region of interest" description="Disordered" evidence="5">
    <location>
        <begin position="1120"/>
        <end position="1155"/>
    </location>
</feature>